<dbReference type="EC" id="4.1.3.17" evidence="5"/>
<dbReference type="SUPFAM" id="SSF89562">
    <property type="entry name" value="RraA-like"/>
    <property type="match status" value="1"/>
</dbReference>
<evidence type="ECO:0000256" key="9">
    <source>
        <dbReference type="ARBA" id="ARBA00029596"/>
    </source>
</evidence>
<comment type="subunit">
    <text evidence="4">Homotrimer.</text>
</comment>
<evidence type="ECO:0000256" key="3">
    <source>
        <dbReference type="ARBA" id="ARBA00008621"/>
    </source>
</evidence>
<dbReference type="EMBL" id="JBHTHX010000248">
    <property type="protein sequence ID" value="MFD0884903.1"/>
    <property type="molecule type" value="Genomic_DNA"/>
</dbReference>
<dbReference type="Gene3D" id="3.50.30.40">
    <property type="entry name" value="Ribonuclease E inhibitor RraA/RraA-like"/>
    <property type="match status" value="1"/>
</dbReference>
<comment type="similarity">
    <text evidence="3">Belongs to the class II aldolase/RraA-like family.</text>
</comment>
<evidence type="ECO:0000256" key="4">
    <source>
        <dbReference type="ARBA" id="ARBA00011233"/>
    </source>
</evidence>
<evidence type="ECO:0000256" key="7">
    <source>
        <dbReference type="ARBA" id="ARBA00016549"/>
    </source>
</evidence>
<dbReference type="InterPro" id="IPR005493">
    <property type="entry name" value="RraA/RraA-like"/>
</dbReference>
<proteinExistence type="inferred from homology"/>
<dbReference type="EC" id="4.1.1.112" evidence="6"/>
<comment type="catalytic activity">
    <reaction evidence="1">
        <text>4-hydroxy-4-methyl-2-oxoglutarate = 2 pyruvate</text>
        <dbReference type="Rhea" id="RHEA:22748"/>
        <dbReference type="ChEBI" id="CHEBI:15361"/>
        <dbReference type="ChEBI" id="CHEBI:58276"/>
        <dbReference type="EC" id="4.1.3.17"/>
    </reaction>
</comment>
<dbReference type="CDD" id="cd16841">
    <property type="entry name" value="RraA_family"/>
    <property type="match status" value="1"/>
</dbReference>
<dbReference type="PANTHER" id="PTHR33254">
    <property type="entry name" value="4-HYDROXY-4-METHYL-2-OXOGLUTARATE ALDOLASE 3-RELATED"/>
    <property type="match status" value="1"/>
</dbReference>
<sequence length="270" mass="27593">MISDEVTRLRALDACAVSDALDTLGLPGAVTVLRPMWAVGRVVAGAVRTVKAAPKAATGPATHIATPLVAVTGPGDVVVIDNHGRTDVSCWGGLLAEAAALRGVAGVIVDGACRDVQDCETVDLPLFARAAVTVSARGRIVQEAMDVPIQVGGVRVCPGDYVIADRNGVVFVPRREIGRVLGLAERIVAREAAMTLAVRSGRGVVDVMHDSQFPTVTEEAVTEEAVTEEAVTGEAVTGEAGGTGTKATVNEAAVTKAAVNEGTVTEEAAP</sequence>
<evidence type="ECO:0000256" key="6">
    <source>
        <dbReference type="ARBA" id="ARBA00012947"/>
    </source>
</evidence>
<dbReference type="PANTHER" id="PTHR33254:SF4">
    <property type="entry name" value="4-HYDROXY-4-METHYL-2-OXOGLUTARATE ALDOLASE 3-RELATED"/>
    <property type="match status" value="1"/>
</dbReference>
<evidence type="ECO:0000313" key="13">
    <source>
        <dbReference type="EMBL" id="MFD0884903.1"/>
    </source>
</evidence>
<comment type="catalytic activity">
    <reaction evidence="12">
        <text>oxaloacetate + H(+) = pyruvate + CO2</text>
        <dbReference type="Rhea" id="RHEA:15641"/>
        <dbReference type="ChEBI" id="CHEBI:15361"/>
        <dbReference type="ChEBI" id="CHEBI:15378"/>
        <dbReference type="ChEBI" id="CHEBI:16452"/>
        <dbReference type="ChEBI" id="CHEBI:16526"/>
        <dbReference type="EC" id="4.1.1.112"/>
    </reaction>
</comment>
<name>A0ABW3DQG3_9ACTN</name>
<comment type="cofactor">
    <cofactor evidence="2">
        <name>a divalent metal cation</name>
        <dbReference type="ChEBI" id="CHEBI:60240"/>
    </cofactor>
</comment>
<reference evidence="14" key="1">
    <citation type="journal article" date="2019" name="Int. J. Syst. Evol. Microbiol.">
        <title>The Global Catalogue of Microorganisms (GCM) 10K type strain sequencing project: providing services to taxonomists for standard genome sequencing and annotation.</title>
        <authorList>
            <consortium name="The Broad Institute Genomics Platform"/>
            <consortium name="The Broad Institute Genome Sequencing Center for Infectious Disease"/>
            <person name="Wu L."/>
            <person name="Ma J."/>
        </authorList>
    </citation>
    <scope>NUCLEOTIDE SEQUENCE [LARGE SCALE GENOMIC DNA]</scope>
    <source>
        <strain evidence="14">CCUG 62974</strain>
    </source>
</reference>
<dbReference type="Proteomes" id="UP001597024">
    <property type="component" value="Unassembled WGS sequence"/>
</dbReference>
<evidence type="ECO:0000313" key="14">
    <source>
        <dbReference type="Proteomes" id="UP001597024"/>
    </source>
</evidence>
<accession>A0ABW3DQG3</accession>
<evidence type="ECO:0000256" key="10">
    <source>
        <dbReference type="ARBA" id="ARBA00030169"/>
    </source>
</evidence>
<comment type="caution">
    <text evidence="13">The sequence shown here is derived from an EMBL/GenBank/DDBJ whole genome shotgun (WGS) entry which is preliminary data.</text>
</comment>
<evidence type="ECO:0000256" key="1">
    <source>
        <dbReference type="ARBA" id="ARBA00001342"/>
    </source>
</evidence>
<evidence type="ECO:0000256" key="5">
    <source>
        <dbReference type="ARBA" id="ARBA00012213"/>
    </source>
</evidence>
<evidence type="ECO:0000256" key="11">
    <source>
        <dbReference type="ARBA" id="ARBA00032305"/>
    </source>
</evidence>
<comment type="function">
    <text evidence="8">Catalyzes the aldol cleavage of 4-hydroxy-4-methyl-2-oxoglutarate (HMG) into 2 molecules of pyruvate. Also contains a secondary oxaloacetate (OAA) decarboxylase activity due to the common pyruvate enolate transition state formed following C-C bond cleavage in the retro-aldol and decarboxylation reactions.</text>
</comment>
<dbReference type="InterPro" id="IPR036704">
    <property type="entry name" value="RraA/RraA-like_sf"/>
</dbReference>
<gene>
    <name evidence="13" type="ORF">ACFQ08_10125</name>
</gene>
<evidence type="ECO:0000256" key="2">
    <source>
        <dbReference type="ARBA" id="ARBA00001968"/>
    </source>
</evidence>
<evidence type="ECO:0000256" key="12">
    <source>
        <dbReference type="ARBA" id="ARBA00047973"/>
    </source>
</evidence>
<evidence type="ECO:0000256" key="8">
    <source>
        <dbReference type="ARBA" id="ARBA00025046"/>
    </source>
</evidence>
<protein>
    <recommendedName>
        <fullName evidence="7">Putative 4-hydroxy-4-methyl-2-oxoglutarate aldolase</fullName>
        <ecNumber evidence="6">4.1.1.112</ecNumber>
        <ecNumber evidence="5">4.1.3.17</ecNumber>
    </recommendedName>
    <alternativeName>
        <fullName evidence="11">Oxaloacetate decarboxylase</fullName>
    </alternativeName>
    <alternativeName>
        <fullName evidence="9">Regulator of ribonuclease activity homolog</fullName>
    </alternativeName>
    <alternativeName>
        <fullName evidence="10">RraA-like protein</fullName>
    </alternativeName>
</protein>
<keyword evidence="14" id="KW-1185">Reference proteome</keyword>
<dbReference type="Pfam" id="PF03737">
    <property type="entry name" value="RraA-like"/>
    <property type="match status" value="1"/>
</dbReference>
<organism evidence="13 14">
    <name type="scientific">Streptosporangium algeriense</name>
    <dbReference type="NCBI Taxonomy" id="1682748"/>
    <lineage>
        <taxon>Bacteria</taxon>
        <taxon>Bacillati</taxon>
        <taxon>Actinomycetota</taxon>
        <taxon>Actinomycetes</taxon>
        <taxon>Streptosporangiales</taxon>
        <taxon>Streptosporangiaceae</taxon>
        <taxon>Streptosporangium</taxon>
    </lineage>
</organism>